<evidence type="ECO:0000313" key="1">
    <source>
        <dbReference type="EMBL" id="QGU07169.1"/>
    </source>
</evidence>
<dbReference type="EMBL" id="CP046455">
    <property type="protein sequence ID" value="QGU07169.1"/>
    <property type="molecule type" value="Genomic_DNA"/>
</dbReference>
<accession>A0A6B8VVL7</accession>
<gene>
    <name evidence="1" type="ORF">COCCU_06125</name>
</gene>
<proteinExistence type="predicted"/>
<organism evidence="1 2">
    <name type="scientific">Corynebacterium occultum</name>
    <dbReference type="NCBI Taxonomy" id="2675219"/>
    <lineage>
        <taxon>Bacteria</taxon>
        <taxon>Bacillati</taxon>
        <taxon>Actinomycetota</taxon>
        <taxon>Actinomycetes</taxon>
        <taxon>Mycobacteriales</taxon>
        <taxon>Corynebacteriaceae</taxon>
        <taxon>Corynebacterium</taxon>
    </lineage>
</organism>
<sequence>MQYYEGVGKSIDDILKKMRNSPTNIRFSELEKVCDHFFDKRPSKKTSHQTYKTPWIGNPRVNIQNDGGKAKAYQVSQVLEAVDTLKRIAS</sequence>
<dbReference type="AlphaFoldDB" id="A0A6B8VVL7"/>
<protein>
    <recommendedName>
        <fullName evidence="3">Toxin HicA</fullName>
    </recommendedName>
</protein>
<dbReference type="Proteomes" id="UP000424462">
    <property type="component" value="Chromosome"/>
</dbReference>
<keyword evidence="2" id="KW-1185">Reference proteome</keyword>
<evidence type="ECO:0000313" key="2">
    <source>
        <dbReference type="Proteomes" id="UP000424462"/>
    </source>
</evidence>
<name>A0A6B8VVL7_9CORY</name>
<reference evidence="1 2" key="1">
    <citation type="submission" date="2019-11" db="EMBL/GenBank/DDBJ databases">
        <title>Complete genome sequence of Corynebacterium kalinowskii 1959, a novel Corynebacterium species isolated from soil of a small paddock in Vilsendorf, Germany.</title>
        <authorList>
            <person name="Schaffert L."/>
            <person name="Ruwe M."/>
            <person name="Milse J."/>
            <person name="Hanuschka K."/>
            <person name="Ortseifen V."/>
            <person name="Droste J."/>
            <person name="Brandt D."/>
            <person name="Schlueter L."/>
            <person name="Kutter Y."/>
            <person name="Vinke S."/>
            <person name="Viehoefer P."/>
            <person name="Jacob L."/>
            <person name="Luebke N.-C."/>
            <person name="Schulte-Berndt E."/>
            <person name="Hain C."/>
            <person name="Linder M."/>
            <person name="Schmidt P."/>
            <person name="Wollenschlaeger L."/>
            <person name="Luttermann T."/>
            <person name="Thieme E."/>
            <person name="Hassa J."/>
            <person name="Haak M."/>
            <person name="Wittchen M."/>
            <person name="Mentz A."/>
            <person name="Persicke M."/>
            <person name="Busche T."/>
            <person name="Ruckert C."/>
        </authorList>
    </citation>
    <scope>NUCLEOTIDE SEQUENCE [LARGE SCALE GENOMIC DNA]</scope>
    <source>
        <strain evidence="1 2">2039</strain>
    </source>
</reference>
<dbReference type="KEGG" id="cok:COCCU_06125"/>
<evidence type="ECO:0008006" key="3">
    <source>
        <dbReference type="Google" id="ProtNLM"/>
    </source>
</evidence>